<comment type="caution">
    <text evidence="1">The sequence shown here is derived from an EMBL/GenBank/DDBJ whole genome shotgun (WGS) entry which is preliminary data.</text>
</comment>
<dbReference type="InterPro" id="IPR014328">
    <property type="entry name" value="Restrct_endonuc_II_Alw26I"/>
</dbReference>
<sequence length="467" mass="53992">MAKTERKWHPDFLSYMETIVKHPNYSGLPIERKRDGLLAWVASAKTTIGKRRIKWAEDKARSLGMHIQPGVYANVMLEIHPTKIKVCQICGSHMSIYYHYPSVNFLKAIESKFGLQFTGCNHIGEIWEKILESGVPENTLMTFFKSKFELEEVDGKSKNEIIDMCERKCREDGKALLSPGAMSNFPDRYDGFHTYNRCCRATQDKGRSRENLKSYTKDRRAYEYWSDGNLHAADMFMGSQSFSVMSADHMGPISLGFVHDPRYIRPMTNSDNSTKRDRLLVDDIKAILTVEAASDVSPMSWFSAEIWEFIKTNYDKQHADIVATVYRDMLKQNLANYMFVLKSIVDDAEECGRAFLVKEFIDPKYEGFHYAYKFDANGNIVKQTKRNITERGKKELDRFRRIAFQSLEDYATKDNRHLVPNLTEEERAELVRLCAAIKNGDFVVCRKMLERLVSRIETRIIQTATTA</sequence>
<organism evidence="1 2">
    <name type="scientific">Candidatus Desulfovibrio kirbyi</name>
    <dbReference type="NCBI Taxonomy" id="2696086"/>
    <lineage>
        <taxon>Bacteria</taxon>
        <taxon>Pseudomonadati</taxon>
        <taxon>Thermodesulfobacteriota</taxon>
        <taxon>Desulfovibrionia</taxon>
        <taxon>Desulfovibrionales</taxon>
        <taxon>Desulfovibrionaceae</taxon>
        <taxon>Desulfovibrio</taxon>
    </lineage>
</organism>
<reference evidence="1 2" key="1">
    <citation type="journal article" date="2020" name="ISME J.">
        <title>Parallel Reductive Genome Evolution in Desulfovibrio Ectosymbionts Independently Acquired by Trichonympha Protists in the Termite Gut.</title>
        <authorList>
            <person name="Takeuchi M."/>
            <person name="Kuwahara H."/>
            <person name="Murakami T."/>
            <person name="Takahashi K."/>
            <person name="Kajitani R."/>
            <person name="Toyoda A."/>
            <person name="Itoh T."/>
            <person name="Ohkuma M."/>
            <person name="Hongoh Y."/>
        </authorList>
    </citation>
    <scope>NUCLEOTIDE SEQUENCE [LARGE SCALE GENOMIC DNA]</scope>
    <source>
        <strain evidence="1">ZnDsv-02</strain>
    </source>
</reference>
<dbReference type="Proteomes" id="UP000505077">
    <property type="component" value="Unassembled WGS sequence"/>
</dbReference>
<evidence type="ECO:0000313" key="1">
    <source>
        <dbReference type="EMBL" id="GFH63156.1"/>
    </source>
</evidence>
<dbReference type="Pfam" id="PF09665">
    <property type="entry name" value="RE_Alw26IDE"/>
    <property type="match status" value="1"/>
</dbReference>
<name>A0A6L2R6I3_9BACT</name>
<gene>
    <name evidence="1" type="ORF">ZNDK_0927</name>
</gene>
<dbReference type="AlphaFoldDB" id="A0A6L2R6I3"/>
<accession>A0A6L2R6I3</accession>
<evidence type="ECO:0000313" key="2">
    <source>
        <dbReference type="Proteomes" id="UP000505077"/>
    </source>
</evidence>
<proteinExistence type="predicted"/>
<dbReference type="EMBL" id="BLLL01000010">
    <property type="protein sequence ID" value="GFH63156.1"/>
    <property type="molecule type" value="Genomic_DNA"/>
</dbReference>
<dbReference type="NCBIfam" id="TIGR02986">
    <property type="entry name" value="restrict_Alw26I"/>
    <property type="match status" value="1"/>
</dbReference>
<protein>
    <submittedName>
        <fullName evidence="1">Alw26I/Eco31I/Esp3I family type II restriction-modification system subunit R</fullName>
    </submittedName>
</protein>